<evidence type="ECO:0000256" key="1">
    <source>
        <dbReference type="ARBA" id="ARBA00004395"/>
    </source>
</evidence>
<sequence length="279" mass="31048">MNKFFGGSGSSDSGDDNLPYPKPLTRAAFLTPDFDATTFLSSLHNRHQTLEDLRAELWSRSQELIKELLDLVNNNYQDFLSLGGSLKGGDEKVEEVRLGLLGFRRDVEGLKSKVEDKATEVEALIAKRKTIRRDIQLGRTLLEIDQRLAELEKKLMLVSTTSADPGRGRDSDASSESGGESDEERGITLSKLQRHAQQYVYIRRLMAKVGADHPFVSMRQGQVAKLRNTVLLDLSTALKQARRPGIASEGQVLKVLEIYKNIGEIGEAVHLLKESKRGS</sequence>
<dbReference type="GO" id="GO:0006891">
    <property type="term" value="P:intra-Golgi vesicle-mediated transport"/>
    <property type="evidence" value="ECO:0007669"/>
    <property type="project" value="TreeGrafter"/>
</dbReference>
<evidence type="ECO:0000313" key="12">
    <source>
        <dbReference type="Proteomes" id="UP000664521"/>
    </source>
</evidence>
<dbReference type="InterPro" id="IPR009316">
    <property type="entry name" value="COG2"/>
</dbReference>
<gene>
    <name evidence="11" type="ORF">HETSPECPRED_001833</name>
</gene>
<dbReference type="AlphaFoldDB" id="A0A8H3PG58"/>
<evidence type="ECO:0000313" key="11">
    <source>
        <dbReference type="EMBL" id="CAF9939619.1"/>
    </source>
</evidence>
<dbReference type="Pfam" id="PF06148">
    <property type="entry name" value="COG2_N"/>
    <property type="match status" value="1"/>
</dbReference>
<feature type="domain" description="Conserved oligomeric Golgi complex subunit 2 N-terminal" evidence="10">
    <location>
        <begin position="24"/>
        <end position="97"/>
    </location>
</feature>
<dbReference type="OrthoDB" id="332281at2759"/>
<name>A0A8H3PG58_9LECA</name>
<dbReference type="InterPro" id="IPR024602">
    <property type="entry name" value="COG_su2_N"/>
</dbReference>
<dbReference type="GO" id="GO:0000139">
    <property type="term" value="C:Golgi membrane"/>
    <property type="evidence" value="ECO:0007669"/>
    <property type="project" value="UniProtKB-SubCell"/>
</dbReference>
<accession>A0A8H3PG58</accession>
<dbReference type="PANTHER" id="PTHR12961:SF0">
    <property type="entry name" value="CONSERVED OLIGOMERIC GOLGI COMPLEX SUBUNIT 2"/>
    <property type="match status" value="1"/>
</dbReference>
<protein>
    <recommendedName>
        <fullName evidence="3">Conserved oligomeric Golgi complex subunit 2</fullName>
    </recommendedName>
    <alternativeName>
        <fullName evidence="8">Component of oligomeric Golgi complex 2</fullName>
    </alternativeName>
</protein>
<evidence type="ECO:0000256" key="2">
    <source>
        <dbReference type="ARBA" id="ARBA00007603"/>
    </source>
</evidence>
<keyword evidence="4" id="KW-0813">Transport</keyword>
<evidence type="ECO:0000256" key="7">
    <source>
        <dbReference type="ARBA" id="ARBA00023136"/>
    </source>
</evidence>
<evidence type="ECO:0000256" key="4">
    <source>
        <dbReference type="ARBA" id="ARBA00022448"/>
    </source>
</evidence>
<evidence type="ECO:0000256" key="3">
    <source>
        <dbReference type="ARBA" id="ARBA00020977"/>
    </source>
</evidence>
<feature type="region of interest" description="Disordered" evidence="9">
    <location>
        <begin position="160"/>
        <end position="188"/>
    </location>
</feature>
<dbReference type="GO" id="GO:0017119">
    <property type="term" value="C:Golgi transport complex"/>
    <property type="evidence" value="ECO:0007669"/>
    <property type="project" value="TreeGrafter"/>
</dbReference>
<keyword evidence="7" id="KW-0472">Membrane</keyword>
<reference evidence="11" key="1">
    <citation type="submission" date="2021-03" db="EMBL/GenBank/DDBJ databases">
        <authorList>
            <person name="Tagirdzhanova G."/>
        </authorList>
    </citation>
    <scope>NUCLEOTIDE SEQUENCE</scope>
</reference>
<dbReference type="EMBL" id="CAJPDS010000134">
    <property type="protein sequence ID" value="CAF9939619.1"/>
    <property type="molecule type" value="Genomic_DNA"/>
</dbReference>
<dbReference type="GO" id="GO:0007030">
    <property type="term" value="P:Golgi organization"/>
    <property type="evidence" value="ECO:0007669"/>
    <property type="project" value="InterPro"/>
</dbReference>
<comment type="subcellular location">
    <subcellularLocation>
        <location evidence="1">Golgi apparatus membrane</location>
        <topology evidence="1">Peripheral membrane protein</topology>
    </subcellularLocation>
</comment>
<organism evidence="11 12">
    <name type="scientific">Heterodermia speciosa</name>
    <dbReference type="NCBI Taxonomy" id="116794"/>
    <lineage>
        <taxon>Eukaryota</taxon>
        <taxon>Fungi</taxon>
        <taxon>Dikarya</taxon>
        <taxon>Ascomycota</taxon>
        <taxon>Pezizomycotina</taxon>
        <taxon>Lecanoromycetes</taxon>
        <taxon>OSLEUM clade</taxon>
        <taxon>Lecanoromycetidae</taxon>
        <taxon>Caliciales</taxon>
        <taxon>Physciaceae</taxon>
        <taxon>Heterodermia</taxon>
    </lineage>
</organism>
<comment type="caution">
    <text evidence="11">The sequence shown here is derived from an EMBL/GenBank/DDBJ whole genome shotgun (WGS) entry which is preliminary data.</text>
</comment>
<evidence type="ECO:0000256" key="8">
    <source>
        <dbReference type="ARBA" id="ARBA00031344"/>
    </source>
</evidence>
<comment type="similarity">
    <text evidence="2">Belongs to the COG2 family.</text>
</comment>
<evidence type="ECO:0000256" key="6">
    <source>
        <dbReference type="ARBA" id="ARBA00023034"/>
    </source>
</evidence>
<evidence type="ECO:0000256" key="9">
    <source>
        <dbReference type="SAM" id="MobiDB-lite"/>
    </source>
</evidence>
<evidence type="ECO:0000256" key="5">
    <source>
        <dbReference type="ARBA" id="ARBA00022927"/>
    </source>
</evidence>
<dbReference type="Proteomes" id="UP000664521">
    <property type="component" value="Unassembled WGS sequence"/>
</dbReference>
<evidence type="ECO:0000259" key="10">
    <source>
        <dbReference type="Pfam" id="PF06148"/>
    </source>
</evidence>
<keyword evidence="12" id="KW-1185">Reference proteome</keyword>
<dbReference type="GO" id="GO:0015031">
    <property type="term" value="P:protein transport"/>
    <property type="evidence" value="ECO:0007669"/>
    <property type="project" value="UniProtKB-KW"/>
</dbReference>
<keyword evidence="5" id="KW-0653">Protein transport</keyword>
<proteinExistence type="inferred from homology"/>
<keyword evidence="6" id="KW-0333">Golgi apparatus</keyword>
<dbReference type="PANTHER" id="PTHR12961">
    <property type="entry name" value="CONSERVED OLIGOMERIC GOLGI COMPLEX COMPONENT 2"/>
    <property type="match status" value="1"/>
</dbReference>